<dbReference type="RefSeq" id="WP_263412474.1">
    <property type="nucleotide sequence ID" value="NZ_BAABBH010000001.1"/>
</dbReference>
<protein>
    <submittedName>
        <fullName evidence="2">Uncharacterized protein</fullName>
    </submittedName>
</protein>
<dbReference type="Proteomes" id="UP001634747">
    <property type="component" value="Unassembled WGS sequence"/>
</dbReference>
<evidence type="ECO:0000313" key="3">
    <source>
        <dbReference type="Proteomes" id="UP001634747"/>
    </source>
</evidence>
<keyword evidence="3" id="KW-1185">Reference proteome</keyword>
<feature type="region of interest" description="Disordered" evidence="1">
    <location>
        <begin position="149"/>
        <end position="181"/>
    </location>
</feature>
<feature type="compositionally biased region" description="Low complexity" evidence="1">
    <location>
        <begin position="161"/>
        <end position="170"/>
    </location>
</feature>
<gene>
    <name evidence="2" type="ORF">ACK2TP_09665</name>
</gene>
<comment type="caution">
    <text evidence="2">The sequence shown here is derived from an EMBL/GenBank/DDBJ whole genome shotgun (WGS) entry which is preliminary data.</text>
</comment>
<proteinExistence type="predicted"/>
<sequence length="207" mass="23832">MTRIELLQHLITQARENGFEFRKWFRSHTARPWTTAMEAVEWLSQGSRAHMLLFSQDFARYFFREGERIRFIQPALAYQRVGPDGSIKQIRRRAHTRQSNREDVWLYHLREMAAAEEPLRYIRRYLLLDEVLQEASQVEAETEQATHIDPLAPVPGRGKQAASSAAAPPSRIGATSDSASHIPAHLRAMQAALPDPLDYDDELLVRD</sequence>
<organism evidence="2 3">
    <name type="scientific">Terriglobus aquaticus</name>
    <dbReference type="NCBI Taxonomy" id="940139"/>
    <lineage>
        <taxon>Bacteria</taxon>
        <taxon>Pseudomonadati</taxon>
        <taxon>Acidobacteriota</taxon>
        <taxon>Terriglobia</taxon>
        <taxon>Terriglobales</taxon>
        <taxon>Acidobacteriaceae</taxon>
        <taxon>Terriglobus</taxon>
    </lineage>
</organism>
<evidence type="ECO:0000256" key="1">
    <source>
        <dbReference type="SAM" id="MobiDB-lite"/>
    </source>
</evidence>
<dbReference type="EMBL" id="JBJYXY010000001">
    <property type="protein sequence ID" value="MFN2976029.1"/>
    <property type="molecule type" value="Genomic_DNA"/>
</dbReference>
<name>A0ABW9KNE4_9BACT</name>
<reference evidence="2 3" key="1">
    <citation type="submission" date="2024-12" db="EMBL/GenBank/DDBJ databases">
        <authorList>
            <person name="Lee Y."/>
        </authorList>
    </citation>
    <scope>NUCLEOTIDE SEQUENCE [LARGE SCALE GENOMIC DNA]</scope>
    <source>
        <strain evidence="2 3">03SUJ4</strain>
    </source>
</reference>
<accession>A0ABW9KNE4</accession>
<evidence type="ECO:0000313" key="2">
    <source>
        <dbReference type="EMBL" id="MFN2976029.1"/>
    </source>
</evidence>